<protein>
    <submittedName>
        <fullName evidence="2">Uncharacterized protein</fullName>
    </submittedName>
</protein>
<organism evidence="2 3">
    <name type="scientific">Loxostege sticticalis</name>
    <name type="common">Beet webworm moth</name>
    <dbReference type="NCBI Taxonomy" id="481309"/>
    <lineage>
        <taxon>Eukaryota</taxon>
        <taxon>Metazoa</taxon>
        <taxon>Ecdysozoa</taxon>
        <taxon>Arthropoda</taxon>
        <taxon>Hexapoda</taxon>
        <taxon>Insecta</taxon>
        <taxon>Pterygota</taxon>
        <taxon>Neoptera</taxon>
        <taxon>Endopterygota</taxon>
        <taxon>Lepidoptera</taxon>
        <taxon>Glossata</taxon>
        <taxon>Ditrysia</taxon>
        <taxon>Pyraloidea</taxon>
        <taxon>Crambidae</taxon>
        <taxon>Pyraustinae</taxon>
        <taxon>Loxostege</taxon>
    </lineage>
</organism>
<dbReference type="EMBL" id="JBEDNZ010000006">
    <property type="protein sequence ID" value="KAL0840939.1"/>
    <property type="molecule type" value="Genomic_DNA"/>
</dbReference>
<comment type="caution">
    <text evidence="2">The sequence shown here is derived from an EMBL/GenBank/DDBJ whole genome shotgun (WGS) entry which is preliminary data.</text>
</comment>
<evidence type="ECO:0000313" key="2">
    <source>
        <dbReference type="EMBL" id="KAL0840940.1"/>
    </source>
</evidence>
<dbReference type="AlphaFoldDB" id="A0ABD0TCS6"/>
<feature type="compositionally biased region" description="Polar residues" evidence="1">
    <location>
        <begin position="258"/>
        <end position="271"/>
    </location>
</feature>
<evidence type="ECO:0000256" key="1">
    <source>
        <dbReference type="SAM" id="MobiDB-lite"/>
    </source>
</evidence>
<proteinExistence type="predicted"/>
<dbReference type="Proteomes" id="UP001549921">
    <property type="component" value="Unassembled WGS sequence"/>
</dbReference>
<name>A0ABD0TCS6_LOXSC</name>
<gene>
    <name evidence="2" type="ORF">ABMA28_014734</name>
</gene>
<sequence length="504" mass="57409">MNGYPKVTERLYLHKDVNDEIYVDSLLHQHHIDGIRFLYKQFKKKNPGVIINNPLGYGNSKQVALFLGAIQHLLDKPILILCEENEEFEWLEHFPKLLQSQDVIIAAESPFMKKSVFINSMVGLEQFCRRDWAVIVVDNDAFLKKALLNKFRADFKIWITPVDMKEHLQTFASIFKWLFPKDKLNIEEFKAKPADIKDAVAKDILLDAFLHDIVCRTHLLTPFETPNTKSEGTPKKVSKKNKDATGTKIKRSKRLSDSAGTSNGIQENSDMQAGASALKIPKRDIDAETGDFSIGNFRNNVESTKQCDVIDSKNSEMDVESFILNEEPIKYDPSKAYCLKMQHYDDISRNSEESRTDLNVMEEEPTIFNSPEKVSSFVGDAAMDIAENHENFIDSVTNSDSFKPKPKYIEETPQDTDGSECCDLVANQAQPECLDNHNNGIKDEISETHNLETFDSKKSVQPVKVEAPDKIVVESPKKDLNSTLKEMDEQIFKKFQGSLLDRLF</sequence>
<dbReference type="EMBL" id="JBEDNZ010000006">
    <property type="protein sequence ID" value="KAL0840940.1"/>
    <property type="molecule type" value="Genomic_DNA"/>
</dbReference>
<reference evidence="2 3" key="1">
    <citation type="submission" date="2024-06" db="EMBL/GenBank/DDBJ databases">
        <title>A chromosome-level genome assembly of beet webworm, Loxostege sticticalis.</title>
        <authorList>
            <person name="Zhang Y."/>
        </authorList>
    </citation>
    <scope>NUCLEOTIDE SEQUENCE [LARGE SCALE GENOMIC DNA]</scope>
    <source>
        <strain evidence="2">AQ028</strain>
        <tissue evidence="2">Male pupae</tissue>
    </source>
</reference>
<dbReference type="EMBL" id="JBEDNZ010000006">
    <property type="protein sequence ID" value="KAL0840938.1"/>
    <property type="molecule type" value="Genomic_DNA"/>
</dbReference>
<dbReference type="Gene3D" id="3.40.50.10810">
    <property type="entry name" value="Tandem AAA-ATPase domain"/>
    <property type="match status" value="1"/>
</dbReference>
<accession>A0ABD0TCS6</accession>
<evidence type="ECO:0000313" key="3">
    <source>
        <dbReference type="Proteomes" id="UP001549921"/>
    </source>
</evidence>
<dbReference type="EMBL" id="JBEDNZ010000006">
    <property type="protein sequence ID" value="KAL0840941.1"/>
    <property type="molecule type" value="Genomic_DNA"/>
</dbReference>
<dbReference type="InterPro" id="IPR038718">
    <property type="entry name" value="SNF2-like_sf"/>
</dbReference>
<feature type="region of interest" description="Disordered" evidence="1">
    <location>
        <begin position="224"/>
        <end position="273"/>
    </location>
</feature>